<dbReference type="EMBL" id="CAJZAG010000004">
    <property type="protein sequence ID" value="CAG9171447.1"/>
    <property type="molecule type" value="Genomic_DNA"/>
</dbReference>
<keyword evidence="1" id="KW-0812">Transmembrane</keyword>
<keyword evidence="1" id="KW-0472">Membrane</keyword>
<dbReference type="Proteomes" id="UP000706525">
    <property type="component" value="Unassembled WGS sequence"/>
</dbReference>
<dbReference type="RefSeq" id="WP_223988212.1">
    <property type="nucleotide sequence ID" value="NZ_CAJZAG010000004.1"/>
</dbReference>
<organism evidence="2 3">
    <name type="scientific">Cupriavidus pampae</name>
    <dbReference type="NCBI Taxonomy" id="659251"/>
    <lineage>
        <taxon>Bacteria</taxon>
        <taxon>Pseudomonadati</taxon>
        <taxon>Pseudomonadota</taxon>
        <taxon>Betaproteobacteria</taxon>
        <taxon>Burkholderiales</taxon>
        <taxon>Burkholderiaceae</taxon>
        <taxon>Cupriavidus</taxon>
    </lineage>
</organism>
<reference evidence="2 3" key="1">
    <citation type="submission" date="2021-08" db="EMBL/GenBank/DDBJ databases">
        <authorList>
            <person name="Peeters C."/>
        </authorList>
    </citation>
    <scope>NUCLEOTIDE SEQUENCE [LARGE SCALE GENOMIC DNA]</scope>
    <source>
        <strain evidence="2 3">LMG 32289</strain>
    </source>
</reference>
<accession>A0ABM8WVC7</accession>
<protein>
    <recommendedName>
        <fullName evidence="4">Pilus assembly protein PilX</fullName>
    </recommendedName>
</protein>
<keyword evidence="3" id="KW-1185">Reference proteome</keyword>
<evidence type="ECO:0000313" key="2">
    <source>
        <dbReference type="EMBL" id="CAG9171447.1"/>
    </source>
</evidence>
<evidence type="ECO:0008006" key="4">
    <source>
        <dbReference type="Google" id="ProtNLM"/>
    </source>
</evidence>
<proteinExistence type="predicted"/>
<comment type="caution">
    <text evidence="2">The sequence shown here is derived from an EMBL/GenBank/DDBJ whole genome shotgun (WGS) entry which is preliminary data.</text>
</comment>
<feature type="transmembrane region" description="Helical" evidence="1">
    <location>
        <begin position="12"/>
        <end position="32"/>
    </location>
</feature>
<evidence type="ECO:0000256" key="1">
    <source>
        <dbReference type="SAM" id="Phobius"/>
    </source>
</evidence>
<gene>
    <name evidence="2" type="ORF">LMG32289_02367</name>
</gene>
<evidence type="ECO:0000313" key="3">
    <source>
        <dbReference type="Proteomes" id="UP000706525"/>
    </source>
</evidence>
<sequence>MTEPIRARERGFVLLFSLFLAIVLGALGVAMLRGASVRERVAGNAIDKQRALRVAEDALQYAETWLVREQGDVAVQCTGVTDASKSGRLRVCSSALGNPSELPWPERTENLPRPGGQLPGNTAPPSAVHIAEVGVAGNGLTRYYQITAVGYGETGTPGAGAVAVLRSTFKLGTAARNLGVP</sequence>
<name>A0ABM8WVC7_9BURK</name>
<keyword evidence="1" id="KW-1133">Transmembrane helix</keyword>